<proteinExistence type="inferred from homology"/>
<dbReference type="Gene3D" id="3.30.530.20">
    <property type="match status" value="1"/>
</dbReference>
<name>A0A432Y6Z6_9GAMM</name>
<evidence type="ECO:0000259" key="2">
    <source>
        <dbReference type="Pfam" id="PF08327"/>
    </source>
</evidence>
<dbReference type="Pfam" id="PF08327">
    <property type="entry name" value="AHSA1"/>
    <property type="match status" value="1"/>
</dbReference>
<evidence type="ECO:0000256" key="1">
    <source>
        <dbReference type="ARBA" id="ARBA00006817"/>
    </source>
</evidence>
<comment type="caution">
    <text evidence="3">The sequence shown here is derived from an EMBL/GenBank/DDBJ whole genome shotgun (WGS) entry which is preliminary data.</text>
</comment>
<organism evidence="3 4">
    <name type="scientific">Pseudidiomarina homiensis</name>
    <dbReference type="NCBI Taxonomy" id="364198"/>
    <lineage>
        <taxon>Bacteria</taxon>
        <taxon>Pseudomonadati</taxon>
        <taxon>Pseudomonadota</taxon>
        <taxon>Gammaproteobacteria</taxon>
        <taxon>Alteromonadales</taxon>
        <taxon>Idiomarinaceae</taxon>
        <taxon>Pseudidiomarina</taxon>
    </lineage>
</organism>
<dbReference type="CDD" id="cd08895">
    <property type="entry name" value="SRPBCC_CalC_Aha1-like_2"/>
    <property type="match status" value="1"/>
</dbReference>
<keyword evidence="4" id="KW-1185">Reference proteome</keyword>
<reference evidence="4" key="1">
    <citation type="journal article" date="2018" name="Front. Microbiol.">
        <title>Genome-Based Analysis Reveals the Taxonomy and Diversity of the Family Idiomarinaceae.</title>
        <authorList>
            <person name="Liu Y."/>
            <person name="Lai Q."/>
            <person name="Shao Z."/>
        </authorList>
    </citation>
    <scope>NUCLEOTIDE SEQUENCE [LARGE SCALE GENOMIC DNA]</scope>
    <source>
        <strain evidence="4">PO-M2</strain>
    </source>
</reference>
<evidence type="ECO:0000313" key="3">
    <source>
        <dbReference type="EMBL" id="RUO56661.1"/>
    </source>
</evidence>
<gene>
    <name evidence="3" type="ORF">CWI70_08000</name>
</gene>
<dbReference type="EMBL" id="PIPX01000001">
    <property type="protein sequence ID" value="RUO56661.1"/>
    <property type="molecule type" value="Genomic_DNA"/>
</dbReference>
<dbReference type="SUPFAM" id="SSF55961">
    <property type="entry name" value="Bet v1-like"/>
    <property type="match status" value="1"/>
</dbReference>
<feature type="domain" description="Activator of Hsp90 ATPase homologue 1/2-like C-terminal" evidence="2">
    <location>
        <begin position="15"/>
        <end position="145"/>
    </location>
</feature>
<dbReference type="InterPro" id="IPR013538">
    <property type="entry name" value="ASHA1/2-like_C"/>
</dbReference>
<dbReference type="RefSeq" id="WP_126772083.1">
    <property type="nucleotide sequence ID" value="NZ_JANQBU010000001.1"/>
</dbReference>
<dbReference type="InterPro" id="IPR023393">
    <property type="entry name" value="START-like_dom_sf"/>
</dbReference>
<accession>A0A432Y6Z6</accession>
<dbReference type="OrthoDB" id="9786557at2"/>
<protein>
    <submittedName>
        <fullName evidence="3">Activator of HSP90 ATPase</fullName>
    </submittedName>
</protein>
<evidence type="ECO:0000313" key="4">
    <source>
        <dbReference type="Proteomes" id="UP000287649"/>
    </source>
</evidence>
<dbReference type="Proteomes" id="UP000287649">
    <property type="component" value="Unassembled WGS sequence"/>
</dbReference>
<sequence>MSKPTGTVHLHRILKAPVERVYRAFTDKSALEYWSPPYGFTGTIHEIDVREGGGYNMSFNNFTTGSSHSFTVKYVEIVPNQRIRHKDSFDSGPMAEVMDVLVTFRPVACGTELKIEQAGIPAEIPVEFCYAGWQESLAQLANLVEPDVPDFPEE</sequence>
<comment type="similarity">
    <text evidence="1">Belongs to the AHA1 family.</text>
</comment>
<dbReference type="AlphaFoldDB" id="A0A432Y6Z6"/>